<proteinExistence type="inferred from homology"/>
<organism evidence="7 8">
    <name type="scientific">Brevundimonas naejangsanensis</name>
    <dbReference type="NCBI Taxonomy" id="588932"/>
    <lineage>
        <taxon>Bacteria</taxon>
        <taxon>Pseudomonadati</taxon>
        <taxon>Pseudomonadota</taxon>
        <taxon>Alphaproteobacteria</taxon>
        <taxon>Caulobacterales</taxon>
        <taxon>Caulobacteraceae</taxon>
        <taxon>Brevundimonas</taxon>
    </lineage>
</organism>
<dbReference type="InterPro" id="IPR013249">
    <property type="entry name" value="RNA_pol_sigma70_r4_t2"/>
</dbReference>
<dbReference type="InterPro" id="IPR013324">
    <property type="entry name" value="RNA_pol_sigma_r3/r4-like"/>
</dbReference>
<feature type="domain" description="RNA polymerase sigma-70 region 2" evidence="5">
    <location>
        <begin position="29"/>
        <end position="92"/>
    </location>
</feature>
<evidence type="ECO:0000256" key="1">
    <source>
        <dbReference type="ARBA" id="ARBA00010641"/>
    </source>
</evidence>
<dbReference type="EMBL" id="CP032707">
    <property type="protein sequence ID" value="AYG96424.1"/>
    <property type="molecule type" value="Genomic_DNA"/>
</dbReference>
<dbReference type="InterPro" id="IPR039425">
    <property type="entry name" value="RNA_pol_sigma-70-like"/>
</dbReference>
<dbReference type="InterPro" id="IPR014284">
    <property type="entry name" value="RNA_pol_sigma-70_dom"/>
</dbReference>
<evidence type="ECO:0000256" key="2">
    <source>
        <dbReference type="ARBA" id="ARBA00023015"/>
    </source>
</evidence>
<dbReference type="InterPro" id="IPR036388">
    <property type="entry name" value="WH-like_DNA-bd_sf"/>
</dbReference>
<keyword evidence="2" id="KW-0805">Transcription regulation</keyword>
<dbReference type="NCBIfam" id="TIGR02937">
    <property type="entry name" value="sigma70-ECF"/>
    <property type="match status" value="1"/>
</dbReference>
<evidence type="ECO:0000313" key="8">
    <source>
        <dbReference type="Proteomes" id="UP000276984"/>
    </source>
</evidence>
<dbReference type="AlphaFoldDB" id="A0A494RSE6"/>
<dbReference type="GO" id="GO:0003677">
    <property type="term" value="F:DNA binding"/>
    <property type="evidence" value="ECO:0007669"/>
    <property type="project" value="InterPro"/>
</dbReference>
<dbReference type="CDD" id="cd06171">
    <property type="entry name" value="Sigma70_r4"/>
    <property type="match status" value="1"/>
</dbReference>
<dbReference type="GO" id="GO:0016987">
    <property type="term" value="F:sigma factor activity"/>
    <property type="evidence" value="ECO:0007669"/>
    <property type="project" value="UniProtKB-KW"/>
</dbReference>
<protein>
    <submittedName>
        <fullName evidence="7">RNA polymerase sigma factor</fullName>
    </submittedName>
</protein>
<evidence type="ECO:0000313" key="7">
    <source>
        <dbReference type="EMBL" id="AYG96424.1"/>
    </source>
</evidence>
<keyword evidence="8" id="KW-1185">Reference proteome</keyword>
<evidence type="ECO:0000259" key="5">
    <source>
        <dbReference type="Pfam" id="PF04542"/>
    </source>
</evidence>
<dbReference type="InterPro" id="IPR013325">
    <property type="entry name" value="RNA_pol_sigma_r2"/>
</dbReference>
<evidence type="ECO:0000256" key="4">
    <source>
        <dbReference type="ARBA" id="ARBA00023163"/>
    </source>
</evidence>
<dbReference type="Pfam" id="PF08281">
    <property type="entry name" value="Sigma70_r4_2"/>
    <property type="match status" value="1"/>
</dbReference>
<keyword evidence="4" id="KW-0804">Transcription</keyword>
<dbReference type="OrthoDB" id="9797134at2"/>
<name>A0A494RSE6_9CAUL</name>
<accession>A0A494RSE6</accession>
<feature type="domain" description="RNA polymerase sigma factor 70 region 4 type 2" evidence="6">
    <location>
        <begin position="122"/>
        <end position="174"/>
    </location>
</feature>
<sequence>MDETPGLGRFIPHGRGAHVDDFQTGLVELLPRLRRLARVLRSGDADAQDLVQKTVERALAGRSKFRAGTRLDSWAFTIMRRIAIDEGRSAQRWDRVVSPENEATARVADAGQADEDLRADALAVRRAIQALPDDQKHAVALVLVEGLSYAEAAHVLGVPAGTLTSRLVRGRQSLIQTLSAQGVTG</sequence>
<dbReference type="SUPFAM" id="SSF88659">
    <property type="entry name" value="Sigma3 and sigma4 domains of RNA polymerase sigma factors"/>
    <property type="match status" value="1"/>
</dbReference>
<dbReference type="PANTHER" id="PTHR43133">
    <property type="entry name" value="RNA POLYMERASE ECF-TYPE SIGMA FACTO"/>
    <property type="match status" value="1"/>
</dbReference>
<dbReference type="GO" id="GO:0006352">
    <property type="term" value="P:DNA-templated transcription initiation"/>
    <property type="evidence" value="ECO:0007669"/>
    <property type="project" value="InterPro"/>
</dbReference>
<keyword evidence="3" id="KW-0731">Sigma factor</keyword>
<evidence type="ECO:0000256" key="3">
    <source>
        <dbReference type="ARBA" id="ARBA00023082"/>
    </source>
</evidence>
<dbReference type="Pfam" id="PF04542">
    <property type="entry name" value="Sigma70_r2"/>
    <property type="match status" value="1"/>
</dbReference>
<gene>
    <name evidence="7" type="ORF">D8I30_12480</name>
</gene>
<comment type="similarity">
    <text evidence="1">Belongs to the sigma-70 factor family. ECF subfamily.</text>
</comment>
<dbReference type="Proteomes" id="UP000276984">
    <property type="component" value="Chromosome"/>
</dbReference>
<dbReference type="InterPro" id="IPR007627">
    <property type="entry name" value="RNA_pol_sigma70_r2"/>
</dbReference>
<dbReference type="Gene3D" id="1.10.1740.10">
    <property type="match status" value="1"/>
</dbReference>
<dbReference type="SUPFAM" id="SSF88946">
    <property type="entry name" value="Sigma2 domain of RNA polymerase sigma factors"/>
    <property type="match status" value="1"/>
</dbReference>
<dbReference type="Gene3D" id="1.10.10.10">
    <property type="entry name" value="Winged helix-like DNA-binding domain superfamily/Winged helix DNA-binding domain"/>
    <property type="match status" value="1"/>
</dbReference>
<evidence type="ECO:0000259" key="6">
    <source>
        <dbReference type="Pfam" id="PF08281"/>
    </source>
</evidence>
<reference evidence="7 8" key="1">
    <citation type="submission" date="2018-10" db="EMBL/GenBank/DDBJ databases">
        <title>Complete genome sequence of Brevundimonas naejangsanensis BRV3.</title>
        <authorList>
            <person name="Berrios L."/>
            <person name="Ely B."/>
        </authorList>
    </citation>
    <scope>NUCLEOTIDE SEQUENCE [LARGE SCALE GENOMIC DNA]</scope>
    <source>
        <strain evidence="7 8">BRV3</strain>
    </source>
</reference>
<dbReference type="PANTHER" id="PTHR43133:SF25">
    <property type="entry name" value="RNA POLYMERASE SIGMA FACTOR RFAY-RELATED"/>
    <property type="match status" value="1"/>
</dbReference>